<dbReference type="AlphaFoldDB" id="A0A640VVA8"/>
<gene>
    <name evidence="2" type="ORF">So717_32870</name>
</gene>
<keyword evidence="1" id="KW-0472">Membrane</keyword>
<feature type="transmembrane region" description="Helical" evidence="1">
    <location>
        <begin position="237"/>
        <end position="258"/>
    </location>
</feature>
<sequence length="261" mass="29722">MVDDPESWPPKDRLILDGFIYLGVENAAFPRLKDRLDWLAKGSTWGHEFYPQPYTQLAKVYREIGHKEDARIVLFDLERQRRRHGREQRRVEPNGDVSVAFLGLLRDITNLWLHSVDFLLRFVVGYGIRPFRSLWILAAMTLLATWLAHMAWDEGSMAPNSAVMLTSNDWVALKNTVANPADTWSARNGDGRDWATFNPLAYGADLVIPIIDLGQTDAWAPSTNRGIWGQRLWRYEFFLSIAGWIVTALGAAAITGIIRRA</sequence>
<comment type="caution">
    <text evidence="2">The sequence shown here is derived from an EMBL/GenBank/DDBJ whole genome shotgun (WGS) entry which is preliminary data.</text>
</comment>
<dbReference type="EMBL" id="BLIV01000006">
    <property type="protein sequence ID" value="GFE51534.1"/>
    <property type="molecule type" value="Genomic_DNA"/>
</dbReference>
<protein>
    <submittedName>
        <fullName evidence="2">Uncharacterized protein</fullName>
    </submittedName>
</protein>
<dbReference type="Proteomes" id="UP000436522">
    <property type="component" value="Unassembled WGS sequence"/>
</dbReference>
<evidence type="ECO:0000256" key="1">
    <source>
        <dbReference type="SAM" id="Phobius"/>
    </source>
</evidence>
<reference evidence="2 3" key="1">
    <citation type="submission" date="2019-12" db="EMBL/GenBank/DDBJ databases">
        <title>Roseobacter cerasinus sp. nov., isolated from seawater around aquaculture.</title>
        <authorList>
            <person name="Muramatsu S."/>
            <person name="Takabe Y."/>
            <person name="Mori K."/>
            <person name="Takaichi S."/>
            <person name="Hanada S."/>
        </authorList>
    </citation>
    <scope>NUCLEOTIDE SEQUENCE [LARGE SCALE GENOMIC DNA]</scope>
    <source>
        <strain evidence="2 3">AI77</strain>
    </source>
</reference>
<proteinExistence type="predicted"/>
<keyword evidence="1" id="KW-1133">Transmembrane helix</keyword>
<organism evidence="2 3">
    <name type="scientific">Roseobacter cerasinus</name>
    <dbReference type="NCBI Taxonomy" id="2602289"/>
    <lineage>
        <taxon>Bacteria</taxon>
        <taxon>Pseudomonadati</taxon>
        <taxon>Pseudomonadota</taxon>
        <taxon>Alphaproteobacteria</taxon>
        <taxon>Rhodobacterales</taxon>
        <taxon>Roseobacteraceae</taxon>
        <taxon>Roseobacter</taxon>
    </lineage>
</organism>
<evidence type="ECO:0000313" key="2">
    <source>
        <dbReference type="EMBL" id="GFE51534.1"/>
    </source>
</evidence>
<name>A0A640VVA8_9RHOB</name>
<evidence type="ECO:0000313" key="3">
    <source>
        <dbReference type="Proteomes" id="UP000436522"/>
    </source>
</evidence>
<accession>A0A640VVA8</accession>
<keyword evidence="3" id="KW-1185">Reference proteome</keyword>
<keyword evidence="1" id="KW-0812">Transmembrane</keyword>